<dbReference type="CTD" id="80012"/>
<keyword evidence="5" id="KW-0539">Nucleus</keyword>
<dbReference type="FunFam" id="3.30.60.160:FF:000002">
    <property type="entry name" value="Polyhomeotic-like protein 2 isoform 1"/>
    <property type="match status" value="1"/>
</dbReference>
<feature type="region of interest" description="Disordered" evidence="7">
    <location>
        <begin position="115"/>
        <end position="134"/>
    </location>
</feature>
<dbReference type="GO" id="GO:0008270">
    <property type="term" value="F:zinc ion binding"/>
    <property type="evidence" value="ECO:0007669"/>
    <property type="project" value="UniProtKB-KW"/>
</dbReference>
<dbReference type="InterPro" id="IPR012313">
    <property type="entry name" value="Znf_FCS"/>
</dbReference>
<dbReference type="Proteomes" id="UP000245320">
    <property type="component" value="Chromosome 4"/>
</dbReference>
<reference evidence="10" key="1">
    <citation type="submission" date="2025-08" db="UniProtKB">
        <authorList>
            <consortium name="RefSeq"/>
        </authorList>
    </citation>
    <scope>IDENTIFICATION</scope>
    <source>
        <tissue evidence="10">Spleen</tissue>
    </source>
</reference>
<proteinExistence type="predicted"/>
<feature type="region of interest" description="Disordered" evidence="7">
    <location>
        <begin position="184"/>
        <end position="243"/>
    </location>
</feature>
<feature type="region of interest" description="Disordered" evidence="7">
    <location>
        <begin position="268"/>
        <end position="369"/>
    </location>
</feature>
<evidence type="ECO:0000313" key="10">
    <source>
        <dbReference type="RefSeq" id="XP_019801647.2"/>
    </source>
</evidence>
<sequence>MAEAEFKDHSTAMDSEPNPGTSSVSTTTSSTTTTTITTSSSRMQQPQISVYSGSDRHAVQVIQQALHRPPSSAAQYLQQMYAAQQQHLMLHTAALQQQHLSSSQLQSLAAVQASLSSGRPSTSPTGSVTQQSSMSQTSLIFTPATTVAAVQSDIPVVSSSSSSSCQSAATQVQNLTLRSQKLGVLSSSQNGPPKSTSQTQSLTICHNKTTVTSSKISQRDPSPESNKKGESPSLESRSTAVTRTSSIHQLIAPASYPPIQPHPLIKHQQIPLHSPPPKVSHHQLMLQQQQQQIQPITLQSPTQDPPPSQHCLPLQNHGLPPAPSSAQSQHCSPIQSHPPPLPVSPSQSQSAQQSVVVSPPPPHSPSQSPTIIIHPQALIQPHPLVSSALQPGSNLQQSTANQVQPTAQLNLPSHLPLPASPVVHIGPVQQSTLVSPGQQIVSPASHQQYSTLQSSPIPIATPPQMSTSPPAQIPPLPLQSMQSLQVQPEILSQGQVLVQNALVSEEELPAAEALVQLPFQTLPPPQTVAVNLQVQPPASVDPPVVYQVEDVCEEEMPEESEECVRMDRTPPPPTLSPAAITVGRGEDLTSEHPLLEQVELPVVASVSASVIKSPSDPSHVSVPPPPLLLPAATTRSNSTSMLGSIPSVENKPPQAIVKPQILTHVIEGFVIQEGLEPFPVSRSSLLIEQPVKKRPILDNQVINSVCVQPELQNNAKHADNSSDTEMEDMIAEEALEEMDSELLKCEFCGKMGYANEFLRSKRFCTMSCAKRYNVSCSKKFALSRWNRKPDNQSLGHRGRRPSGPDGAAREHILRQKKTWLLMKILCHLL</sequence>
<feature type="compositionally biased region" description="Polar residues" evidence="7">
    <location>
        <begin position="233"/>
        <end position="243"/>
    </location>
</feature>
<feature type="compositionally biased region" description="Polar residues" evidence="7">
    <location>
        <begin position="184"/>
        <end position="216"/>
    </location>
</feature>
<accession>A0A2U4C864</accession>
<keyword evidence="3 6" id="KW-0863">Zinc-finger</keyword>
<evidence type="ECO:0000256" key="3">
    <source>
        <dbReference type="ARBA" id="ARBA00022771"/>
    </source>
</evidence>
<evidence type="ECO:0000256" key="4">
    <source>
        <dbReference type="ARBA" id="ARBA00022833"/>
    </source>
</evidence>
<feature type="compositionally biased region" description="Low complexity" evidence="7">
    <location>
        <begin position="344"/>
        <end position="357"/>
    </location>
</feature>
<dbReference type="Pfam" id="PF21319">
    <property type="entry name" value="zf-FCS_1"/>
    <property type="match status" value="1"/>
</dbReference>
<dbReference type="AlphaFoldDB" id="A0A2U4C864"/>
<evidence type="ECO:0000256" key="5">
    <source>
        <dbReference type="ARBA" id="ARBA00023242"/>
    </source>
</evidence>
<evidence type="ECO:0000256" key="1">
    <source>
        <dbReference type="ARBA" id="ARBA00004123"/>
    </source>
</evidence>
<evidence type="ECO:0000256" key="2">
    <source>
        <dbReference type="ARBA" id="ARBA00022723"/>
    </source>
</evidence>
<evidence type="ECO:0000259" key="8">
    <source>
        <dbReference type="PROSITE" id="PS51024"/>
    </source>
</evidence>
<keyword evidence="4" id="KW-0862">Zinc</keyword>
<feature type="compositionally biased region" description="Basic and acidic residues" evidence="7">
    <location>
        <begin position="217"/>
        <end position="230"/>
    </location>
</feature>
<evidence type="ECO:0000256" key="6">
    <source>
        <dbReference type="PROSITE-ProRule" id="PRU00367"/>
    </source>
</evidence>
<keyword evidence="9" id="KW-1185">Reference proteome</keyword>
<dbReference type="PROSITE" id="PS51024">
    <property type="entry name" value="ZF_FCS"/>
    <property type="match status" value="1"/>
</dbReference>
<organism evidence="9 10">
    <name type="scientific">Tursiops truncatus</name>
    <name type="common">Atlantic bottle-nosed dolphin</name>
    <name type="synonym">Delphinus truncatus</name>
    <dbReference type="NCBI Taxonomy" id="9739"/>
    <lineage>
        <taxon>Eukaryota</taxon>
        <taxon>Metazoa</taxon>
        <taxon>Chordata</taxon>
        <taxon>Craniata</taxon>
        <taxon>Vertebrata</taxon>
        <taxon>Euteleostomi</taxon>
        <taxon>Mammalia</taxon>
        <taxon>Eutheria</taxon>
        <taxon>Laurasiatheria</taxon>
        <taxon>Artiodactyla</taxon>
        <taxon>Whippomorpha</taxon>
        <taxon>Cetacea</taxon>
        <taxon>Odontoceti</taxon>
        <taxon>Delphinidae</taxon>
        <taxon>Tursiops</taxon>
    </lineage>
</organism>
<dbReference type="Gene3D" id="3.30.60.160">
    <property type="match status" value="1"/>
</dbReference>
<feature type="region of interest" description="Disordered" evidence="7">
    <location>
        <begin position="788"/>
        <end position="808"/>
    </location>
</feature>
<feature type="domain" description="FCS-type" evidence="8">
    <location>
        <begin position="736"/>
        <end position="770"/>
    </location>
</feature>
<feature type="compositionally biased region" description="Low complexity" evidence="7">
    <location>
        <begin position="282"/>
        <end position="302"/>
    </location>
</feature>
<comment type="subcellular location">
    <subcellularLocation>
        <location evidence="1">Nucleus</location>
    </subcellularLocation>
</comment>
<dbReference type="GO" id="GO:0005634">
    <property type="term" value="C:nucleus"/>
    <property type="evidence" value="ECO:0007669"/>
    <property type="project" value="UniProtKB-SubCell"/>
</dbReference>
<name>A0A2U4C864_TURTR</name>
<feature type="compositionally biased region" description="Low complexity" evidence="7">
    <location>
        <begin position="21"/>
        <end position="41"/>
    </location>
</feature>
<feature type="region of interest" description="Disordered" evidence="7">
    <location>
        <begin position="1"/>
        <end position="46"/>
    </location>
</feature>
<dbReference type="InterPro" id="IPR038603">
    <property type="entry name" value="Znf_FCS_sf"/>
</dbReference>
<evidence type="ECO:0000313" key="9">
    <source>
        <dbReference type="Proteomes" id="UP000245320"/>
    </source>
</evidence>
<keyword evidence="2" id="KW-0479">Metal-binding</keyword>
<feature type="compositionally biased region" description="Basic and acidic residues" evidence="7">
    <location>
        <begin position="1"/>
        <end position="11"/>
    </location>
</feature>
<evidence type="ECO:0000256" key="7">
    <source>
        <dbReference type="SAM" id="MobiDB-lite"/>
    </source>
</evidence>
<dbReference type="RefSeq" id="XP_019801647.2">
    <property type="nucleotide sequence ID" value="XM_019946088.2"/>
</dbReference>
<gene>
    <name evidence="10" type="primary">PHC3</name>
</gene>
<protein>
    <submittedName>
        <fullName evidence="10">Polyhomeotic-like protein 3 isoform X6</fullName>
    </submittedName>
</protein>